<dbReference type="InterPro" id="IPR052894">
    <property type="entry name" value="AsmA-related"/>
</dbReference>
<dbReference type="KEGG" id="rpm:RSPPHO_01745"/>
<dbReference type="InterPro" id="IPR007844">
    <property type="entry name" value="AsmA"/>
</dbReference>
<dbReference type="OrthoDB" id="9816380at2"/>
<dbReference type="PANTHER" id="PTHR30441">
    <property type="entry name" value="DUF748 DOMAIN-CONTAINING PROTEIN"/>
    <property type="match status" value="1"/>
</dbReference>
<evidence type="ECO:0000256" key="1">
    <source>
        <dbReference type="SAM" id="MobiDB-lite"/>
    </source>
</evidence>
<gene>
    <name evidence="3" type="ORF">RSPPHO_01745</name>
</gene>
<evidence type="ECO:0000259" key="2">
    <source>
        <dbReference type="Pfam" id="PF05170"/>
    </source>
</evidence>
<dbReference type="GO" id="GO:0090313">
    <property type="term" value="P:regulation of protein targeting to membrane"/>
    <property type="evidence" value="ECO:0007669"/>
    <property type="project" value="TreeGrafter"/>
</dbReference>
<keyword evidence="4" id="KW-1185">Reference proteome</keyword>
<proteinExistence type="predicted"/>
<feature type="domain" description="AsmA" evidence="2">
    <location>
        <begin position="525"/>
        <end position="796"/>
    </location>
</feature>
<dbReference type="STRING" id="1150469.RSPPHO_01745"/>
<dbReference type="EMBL" id="HE663493">
    <property type="protein sequence ID" value="CCG08371.1"/>
    <property type="molecule type" value="Genomic_DNA"/>
</dbReference>
<sequence length="934" mass="95478">MAFHSVRVVDGTVRLRLPASDIDEMITGLALTFRAQAEDGSFSVQGGLTTRGLDLTLKGTLGAPTADPSRALSLSVDFPAGGVRAEYTGSVGVAPLALSGTLGLGIDNASRLAQTLAQRLNATLPALPLPLDGKAGLNARLSAAPDGLALDDLVIRVGPTEARGSLGVSLGAVPRLSSALRLTRLDLDAWTRLGPGHETTSAPPPPPEAPDGLSVPLPAPEATPAFTLPTALEASLDLSADAVLLKGSALRDVAVTAQLAKGTLSLPRLKARLPGASDLEAQGRLVARDGKPVLEAGLTATSNDLRALLAWAGFDARTVPGERLRALDLQASLTGSPDLIRLTSLTLTLDTTTVRGAAVLRPGERPGLGLTLIADTLNLDAYRPSPPPRAPGLWLAGLDGLNALDANLDLRVGRLIVGEETLEGVSLQGSLIQGRLNLTQGGVARALGGAALTLTGGLSGFGGQPTFHGFGVGVTVPTPARTLHALRLASPAFLTEGPLAVSAVLDGPLGALSLDSTTHLADLDLQVSGTLNNLVSGLPTIDLGLDLAHPDTQALVRTLAPETSLRGPLGPLRFQGQLSGGVLSGLSLKNIEASVGPTQVTGTLDLTVLALRPRLSGQLQSPDLDLTPFLPVQRAAALLPSGRLPPRAFTVIPVALTSSGPATPWPDTPLALDALGLVNATVTLDAGRVRWDTLVFETPSLDLQLEDGVLTLTDGKARIGGGSLLGKGRLSVAPVPGWTLDLEGRDIALDQAGPSALARGRLGFDLALTAQGASVRAVVGSLAGTGRLDLKQADWRGEPGTGRGLSVILEALGLINRVTGAPGTDVSGPLTIERGVVAFDPLTLGPHGRLTGALDLATWSITAAGHLPLEGKTPLKGVKLPDPLPVTVSGSLDRPVIRVASLPATPRPQDDDPVPAAAPVAPRPVLETLPPPPR</sequence>
<dbReference type="Pfam" id="PF05170">
    <property type="entry name" value="AsmA"/>
    <property type="match status" value="1"/>
</dbReference>
<feature type="region of interest" description="Disordered" evidence="1">
    <location>
        <begin position="193"/>
        <end position="220"/>
    </location>
</feature>
<dbReference type="Proteomes" id="UP000033220">
    <property type="component" value="Chromosome DSM 122"/>
</dbReference>
<feature type="region of interest" description="Disordered" evidence="1">
    <location>
        <begin position="900"/>
        <end position="934"/>
    </location>
</feature>
<reference evidence="3 4" key="1">
    <citation type="submission" date="2012-02" db="EMBL/GenBank/DDBJ databases">
        <title>Shotgun genome sequence of Phaeospirillum photometricum DSM 122.</title>
        <authorList>
            <person name="Duquesne K."/>
            <person name="Sturgis J."/>
        </authorList>
    </citation>
    <scope>NUCLEOTIDE SEQUENCE [LARGE SCALE GENOMIC DNA]</scope>
    <source>
        <strain evidence="4">DSM122</strain>
    </source>
</reference>
<feature type="compositionally biased region" description="Low complexity" evidence="1">
    <location>
        <begin position="914"/>
        <end position="928"/>
    </location>
</feature>
<evidence type="ECO:0000313" key="3">
    <source>
        <dbReference type="EMBL" id="CCG08371.1"/>
    </source>
</evidence>
<organism evidence="3 4">
    <name type="scientific">Pararhodospirillum photometricum DSM 122</name>
    <dbReference type="NCBI Taxonomy" id="1150469"/>
    <lineage>
        <taxon>Bacteria</taxon>
        <taxon>Pseudomonadati</taxon>
        <taxon>Pseudomonadota</taxon>
        <taxon>Alphaproteobacteria</taxon>
        <taxon>Rhodospirillales</taxon>
        <taxon>Rhodospirillaceae</taxon>
        <taxon>Pararhodospirillum</taxon>
    </lineage>
</organism>
<dbReference type="eggNOG" id="COG2982">
    <property type="taxonomic scope" value="Bacteria"/>
</dbReference>
<name>H6SK56_PARPM</name>
<evidence type="ECO:0000313" key="4">
    <source>
        <dbReference type="Proteomes" id="UP000033220"/>
    </source>
</evidence>
<dbReference type="RefSeq" id="WP_014415007.1">
    <property type="nucleotide sequence ID" value="NC_017059.1"/>
</dbReference>
<dbReference type="AlphaFoldDB" id="H6SK56"/>
<protein>
    <submittedName>
        <fullName evidence="3">AsmA</fullName>
    </submittedName>
</protein>
<dbReference type="HOGENOM" id="CLU_284640_0_0_5"/>
<dbReference type="GO" id="GO:0005886">
    <property type="term" value="C:plasma membrane"/>
    <property type="evidence" value="ECO:0007669"/>
    <property type="project" value="TreeGrafter"/>
</dbReference>
<accession>H6SK56</accession>
<dbReference type="PANTHER" id="PTHR30441:SF4">
    <property type="entry name" value="PROTEIN ASMA"/>
    <property type="match status" value="1"/>
</dbReference>
<dbReference type="PATRIC" id="fig|1150469.3.peg.1971"/>